<gene>
    <name evidence="1" type="ORF">HJG63_009206</name>
</gene>
<proteinExistence type="predicted"/>
<dbReference type="Proteomes" id="UP000593571">
    <property type="component" value="Unassembled WGS sequence"/>
</dbReference>
<name>A0A7J8CJ08_ROUAE</name>
<protein>
    <submittedName>
        <fullName evidence="1">Uncharacterized protein</fullName>
    </submittedName>
</protein>
<accession>A0A7J8CJ08</accession>
<reference evidence="1 2" key="1">
    <citation type="journal article" date="2020" name="Nature">
        <title>Six reference-quality genomes reveal evolution of bat adaptations.</title>
        <authorList>
            <person name="Jebb D."/>
            <person name="Huang Z."/>
            <person name="Pippel M."/>
            <person name="Hughes G.M."/>
            <person name="Lavrichenko K."/>
            <person name="Devanna P."/>
            <person name="Winkler S."/>
            <person name="Jermiin L.S."/>
            <person name="Skirmuntt E.C."/>
            <person name="Katzourakis A."/>
            <person name="Burkitt-Gray L."/>
            <person name="Ray D.A."/>
            <person name="Sullivan K.A.M."/>
            <person name="Roscito J.G."/>
            <person name="Kirilenko B.M."/>
            <person name="Davalos L.M."/>
            <person name="Corthals A.P."/>
            <person name="Power M.L."/>
            <person name="Jones G."/>
            <person name="Ransome R.D."/>
            <person name="Dechmann D.K.N."/>
            <person name="Locatelli A.G."/>
            <person name="Puechmaille S.J."/>
            <person name="Fedrigo O."/>
            <person name="Jarvis E.D."/>
            <person name="Hiller M."/>
            <person name="Vernes S.C."/>
            <person name="Myers E.W."/>
            <person name="Teeling E.C."/>
        </authorList>
    </citation>
    <scope>NUCLEOTIDE SEQUENCE [LARGE SCALE GENOMIC DNA]</scope>
    <source>
        <strain evidence="1">MRouAeg1</strain>
        <tissue evidence="1">Muscle</tissue>
    </source>
</reference>
<evidence type="ECO:0000313" key="1">
    <source>
        <dbReference type="EMBL" id="KAF6410769.1"/>
    </source>
</evidence>
<evidence type="ECO:0000313" key="2">
    <source>
        <dbReference type="Proteomes" id="UP000593571"/>
    </source>
</evidence>
<organism evidence="1 2">
    <name type="scientific">Rousettus aegyptiacus</name>
    <name type="common">Egyptian fruit bat</name>
    <name type="synonym">Pteropus aegyptiacus</name>
    <dbReference type="NCBI Taxonomy" id="9407"/>
    <lineage>
        <taxon>Eukaryota</taxon>
        <taxon>Metazoa</taxon>
        <taxon>Chordata</taxon>
        <taxon>Craniata</taxon>
        <taxon>Vertebrata</taxon>
        <taxon>Euteleostomi</taxon>
        <taxon>Mammalia</taxon>
        <taxon>Eutheria</taxon>
        <taxon>Laurasiatheria</taxon>
        <taxon>Chiroptera</taxon>
        <taxon>Yinpterochiroptera</taxon>
        <taxon>Pteropodoidea</taxon>
        <taxon>Pteropodidae</taxon>
        <taxon>Rousettinae</taxon>
        <taxon>Rousettus</taxon>
    </lineage>
</organism>
<keyword evidence="2" id="KW-1185">Reference proteome</keyword>
<comment type="caution">
    <text evidence="1">The sequence shown here is derived from an EMBL/GenBank/DDBJ whole genome shotgun (WGS) entry which is preliminary data.</text>
</comment>
<sequence>MVIFSILTQQNRAFPSFPVVSKLTMTLPALDGPDPCFYILPVIYVPNHLVYYHLLQIPVDSVSFLKLIPLFSKKKHTHTHTHTHISVTARQMDEASPPGSVLLGGQTLDKLLSVILGAVPVDSLPLQRQVHYRQCLAYRGHSSLRVLLSHSHGTPPLGLL</sequence>
<dbReference type="EMBL" id="JACASE010000014">
    <property type="protein sequence ID" value="KAF6410769.1"/>
    <property type="molecule type" value="Genomic_DNA"/>
</dbReference>
<dbReference type="AlphaFoldDB" id="A0A7J8CJ08"/>